<organism evidence="1 2">
    <name type="scientific">Caerostris extrusa</name>
    <name type="common">Bark spider</name>
    <name type="synonym">Caerostris bankana</name>
    <dbReference type="NCBI Taxonomy" id="172846"/>
    <lineage>
        <taxon>Eukaryota</taxon>
        <taxon>Metazoa</taxon>
        <taxon>Ecdysozoa</taxon>
        <taxon>Arthropoda</taxon>
        <taxon>Chelicerata</taxon>
        <taxon>Arachnida</taxon>
        <taxon>Araneae</taxon>
        <taxon>Araneomorphae</taxon>
        <taxon>Entelegynae</taxon>
        <taxon>Araneoidea</taxon>
        <taxon>Araneidae</taxon>
        <taxon>Caerostris</taxon>
    </lineage>
</organism>
<name>A0AAV4VET3_CAEEX</name>
<sequence length="91" mass="10495">MEIPFVVLLQMRSVNSEIQKDVPNCSRTRNQLHRPTGLRWGVKQTATGTNSVRISRIPVSPETNPMKMFRIKVPPQTNPMRVFRITPRKTP</sequence>
<protein>
    <submittedName>
        <fullName evidence="1">Uncharacterized protein</fullName>
    </submittedName>
</protein>
<reference evidence="1 2" key="1">
    <citation type="submission" date="2021-06" db="EMBL/GenBank/DDBJ databases">
        <title>Caerostris extrusa draft genome.</title>
        <authorList>
            <person name="Kono N."/>
            <person name="Arakawa K."/>
        </authorList>
    </citation>
    <scope>NUCLEOTIDE SEQUENCE [LARGE SCALE GENOMIC DNA]</scope>
</reference>
<evidence type="ECO:0000313" key="1">
    <source>
        <dbReference type="EMBL" id="GIY68149.1"/>
    </source>
</evidence>
<dbReference type="AlphaFoldDB" id="A0AAV4VET3"/>
<evidence type="ECO:0000313" key="2">
    <source>
        <dbReference type="Proteomes" id="UP001054945"/>
    </source>
</evidence>
<proteinExistence type="predicted"/>
<gene>
    <name evidence="1" type="ORF">CEXT_791991</name>
</gene>
<accession>A0AAV4VET3</accession>
<keyword evidence="2" id="KW-1185">Reference proteome</keyword>
<dbReference type="Proteomes" id="UP001054945">
    <property type="component" value="Unassembled WGS sequence"/>
</dbReference>
<comment type="caution">
    <text evidence="1">The sequence shown here is derived from an EMBL/GenBank/DDBJ whole genome shotgun (WGS) entry which is preliminary data.</text>
</comment>
<dbReference type="EMBL" id="BPLR01014334">
    <property type="protein sequence ID" value="GIY68149.1"/>
    <property type="molecule type" value="Genomic_DNA"/>
</dbReference>